<sequence length="84" mass="9018">MREFASKRRVFAALLGGKVDRVLATCIGACGGSVSVEIQEAVGIYWPEAFKDPKKMANLAIGSQKITQLECVSIGDEFSILPEA</sequence>
<dbReference type="GO" id="GO:0006779">
    <property type="term" value="P:porphyrin-containing compound biosynthetic process"/>
    <property type="evidence" value="ECO:0007669"/>
    <property type="project" value="InterPro"/>
</dbReference>
<dbReference type="Pfam" id="PF01208">
    <property type="entry name" value="URO-D"/>
    <property type="match status" value="1"/>
</dbReference>
<dbReference type="AlphaFoldDB" id="A0A133VBS1"/>
<reference evidence="2 3" key="1">
    <citation type="journal article" date="2016" name="Sci. Rep.">
        <title>Metabolic traits of an uncultured archaeal lineage -MSBL1- from brine pools of the Red Sea.</title>
        <authorList>
            <person name="Mwirichia R."/>
            <person name="Alam I."/>
            <person name="Rashid M."/>
            <person name="Vinu M."/>
            <person name="Ba-Alawi W."/>
            <person name="Anthony Kamau A."/>
            <person name="Kamanda Ngugi D."/>
            <person name="Goker M."/>
            <person name="Klenk H.P."/>
            <person name="Bajic V."/>
            <person name="Stingl U."/>
        </authorList>
    </citation>
    <scope>NUCLEOTIDE SEQUENCE [LARGE SCALE GENOMIC DNA]</scope>
    <source>
        <strain evidence="2">SCGC-AAA261F19</strain>
    </source>
</reference>
<evidence type="ECO:0000313" key="3">
    <source>
        <dbReference type="Proteomes" id="UP000070565"/>
    </source>
</evidence>
<dbReference type="InterPro" id="IPR038071">
    <property type="entry name" value="UROD/MetE-like_sf"/>
</dbReference>
<evidence type="ECO:0000313" key="2">
    <source>
        <dbReference type="EMBL" id="KXB03896.1"/>
    </source>
</evidence>
<dbReference type="Gene3D" id="3.20.20.210">
    <property type="match status" value="1"/>
</dbReference>
<organism evidence="2 3">
    <name type="scientific">candidate division MSBL1 archaeon SCGC-AAA261F19</name>
    <dbReference type="NCBI Taxonomy" id="1698275"/>
    <lineage>
        <taxon>Archaea</taxon>
        <taxon>Methanobacteriati</taxon>
        <taxon>Methanobacteriota</taxon>
        <taxon>candidate division MSBL1</taxon>
    </lineage>
</organism>
<dbReference type="GO" id="GO:0004853">
    <property type="term" value="F:uroporphyrinogen decarboxylase activity"/>
    <property type="evidence" value="ECO:0007669"/>
    <property type="project" value="InterPro"/>
</dbReference>
<gene>
    <name evidence="2" type="ORF">AKJ45_00135</name>
</gene>
<dbReference type="EMBL" id="LHXZ01000001">
    <property type="protein sequence ID" value="KXB03896.1"/>
    <property type="molecule type" value="Genomic_DNA"/>
</dbReference>
<accession>A0A133VBS1</accession>
<protein>
    <recommendedName>
        <fullName evidence="1">Uroporphyrinogen decarboxylase (URO-D) domain-containing protein</fullName>
    </recommendedName>
</protein>
<proteinExistence type="predicted"/>
<dbReference type="InterPro" id="IPR000257">
    <property type="entry name" value="Uroporphyrinogen_deCOase"/>
</dbReference>
<dbReference type="Proteomes" id="UP000070565">
    <property type="component" value="Unassembled WGS sequence"/>
</dbReference>
<keyword evidence="3" id="KW-1185">Reference proteome</keyword>
<name>A0A133VBS1_9EURY</name>
<comment type="caution">
    <text evidence="2">The sequence shown here is derived from an EMBL/GenBank/DDBJ whole genome shotgun (WGS) entry which is preliminary data.</text>
</comment>
<evidence type="ECO:0000259" key="1">
    <source>
        <dbReference type="Pfam" id="PF01208"/>
    </source>
</evidence>
<feature type="domain" description="Uroporphyrinogen decarboxylase (URO-D)" evidence="1">
    <location>
        <begin position="6"/>
        <end position="84"/>
    </location>
</feature>